<dbReference type="AlphaFoldDB" id="A0AAP9KDF3"/>
<proteinExistence type="predicted"/>
<keyword evidence="4" id="KW-1185">Reference proteome</keyword>
<protein>
    <submittedName>
        <fullName evidence="3">Uncharacterized protein</fullName>
    </submittedName>
</protein>
<feature type="compositionally biased region" description="Basic and acidic residues" evidence="1">
    <location>
        <begin position="218"/>
        <end position="228"/>
    </location>
</feature>
<evidence type="ECO:0000313" key="2">
    <source>
        <dbReference type="EMBL" id="AYO16485.1"/>
    </source>
</evidence>
<reference evidence="2 4" key="2">
    <citation type="submission" date="2018-10" db="EMBL/GenBank/DDBJ databases">
        <title>Whole Genome of Vibrio owensii strain 170502, isolated from Acute Hepatopancreatic Necrosis Disease (AHPND) shrimp.</title>
        <authorList>
            <person name="Yan M."/>
            <person name="Wang X."/>
            <person name="Wang Y."/>
        </authorList>
    </citation>
    <scope>NUCLEOTIDE SEQUENCE [LARGE SCALE GENOMIC DNA]</scope>
    <source>
        <strain evidence="2 4">1700302</strain>
    </source>
</reference>
<gene>
    <name evidence="3" type="ORF">APZ19_26685</name>
    <name evidence="2" type="ORF">D0812_18915</name>
</gene>
<organism evidence="3 5">
    <name type="scientific">Vibrio owensii</name>
    <dbReference type="NCBI Taxonomy" id="696485"/>
    <lineage>
        <taxon>Bacteria</taxon>
        <taxon>Pseudomonadati</taxon>
        <taxon>Pseudomonadota</taxon>
        <taxon>Gammaproteobacteria</taxon>
        <taxon>Vibrionales</taxon>
        <taxon>Vibrionaceae</taxon>
        <taxon>Vibrio</taxon>
    </lineage>
</organism>
<feature type="compositionally biased region" description="Low complexity" evidence="1">
    <location>
        <begin position="242"/>
        <end position="251"/>
    </location>
</feature>
<sequence length="319" mass="35763">MCKQATFSKYQKRAIKFLSDYLGADTPFSYERTQTNHLKVLIDGVAKPIFTGSTPSDCKSINNFMAEVKREVKASKLEGEGKQHITPQMQLPNPIKLSQDRLIQTCVKSLRARIDTMKSKEEEQVLATKSLNEVGEYRLSAIKHAVSLALQARKQGVYIKSKEMKTIESKILTHLDFMMPTLAYYAELLESKTKYQNNDSQSKATKESSTNNVIKLEGTAKPDPKKENSLVGEQPQPEVNMNNNKNQQKGGSASELMAMSPNNRISLLRQLSKVEALQLIDDINQALAMNRDQDIAEVVAMIKEKDLPLEAIISRLEAA</sequence>
<feature type="compositionally biased region" description="Polar residues" evidence="1">
    <location>
        <begin position="196"/>
        <end position="213"/>
    </location>
</feature>
<name>A0AAP9KDF3_9VIBR</name>
<evidence type="ECO:0000313" key="4">
    <source>
        <dbReference type="Proteomes" id="UP000272136"/>
    </source>
</evidence>
<dbReference type="Proteomes" id="UP000390336">
    <property type="component" value="Chromosome 2"/>
</dbReference>
<dbReference type="EMBL" id="CP033138">
    <property type="protein sequence ID" value="AYO16485.1"/>
    <property type="molecule type" value="Genomic_DNA"/>
</dbReference>
<dbReference type="EMBL" id="CP045860">
    <property type="protein sequence ID" value="QGH50652.1"/>
    <property type="molecule type" value="Genomic_DNA"/>
</dbReference>
<evidence type="ECO:0000256" key="1">
    <source>
        <dbReference type="SAM" id="MobiDB-lite"/>
    </source>
</evidence>
<accession>A0AAP9KDF3</accession>
<reference evidence="3" key="3">
    <citation type="submission" date="2019-11" db="EMBL/GenBank/DDBJ databases">
        <title>Complete genome sequence of Vibrio owensii SH-14 isolated from shrimp with acute hepatopancreatic necrosis diease.</title>
        <authorList>
            <person name="Liang X."/>
            <person name="Wang Y."/>
        </authorList>
    </citation>
    <scope>NUCLEOTIDE SEQUENCE</scope>
    <source>
        <strain evidence="3">SH14</strain>
    </source>
</reference>
<feature type="region of interest" description="Disordered" evidence="1">
    <location>
        <begin position="196"/>
        <end position="252"/>
    </location>
</feature>
<evidence type="ECO:0000313" key="3">
    <source>
        <dbReference type="EMBL" id="QGH50652.1"/>
    </source>
</evidence>
<dbReference type="Proteomes" id="UP000272136">
    <property type="component" value="Chromosome 2"/>
</dbReference>
<dbReference type="RefSeq" id="WP_054824240.1">
    <property type="nucleotide sequence ID" value="NZ_CP033138.1"/>
</dbReference>
<reference evidence="3 5" key="1">
    <citation type="journal article" date="2015" name="Genome Announc.">
        <title>Draft Genome Sequence of Vibrio owensii Strain SH-14, Which Causes Shrimp Acute Hepatopancreatic Necrosis Disease.</title>
        <authorList>
            <person name="Liu L."/>
            <person name="Xiao J."/>
            <person name="Xia X."/>
            <person name="Pan Y."/>
            <person name="Yan S."/>
            <person name="Wang Y."/>
        </authorList>
    </citation>
    <scope>NUCLEOTIDE SEQUENCE [LARGE SCALE GENOMIC DNA]</scope>
    <source>
        <strain evidence="3 5">SH14</strain>
    </source>
</reference>
<evidence type="ECO:0000313" key="5">
    <source>
        <dbReference type="Proteomes" id="UP000390336"/>
    </source>
</evidence>